<dbReference type="InterPro" id="IPR044294">
    <property type="entry name" value="Lipase-like"/>
</dbReference>
<name>A0A5B7GR29_PORTR</name>
<evidence type="ECO:0000313" key="3">
    <source>
        <dbReference type="Proteomes" id="UP000324222"/>
    </source>
</evidence>
<dbReference type="Proteomes" id="UP000324222">
    <property type="component" value="Unassembled WGS sequence"/>
</dbReference>
<dbReference type="InterPro" id="IPR029058">
    <property type="entry name" value="AB_hydrolase_fold"/>
</dbReference>
<evidence type="ECO:0000259" key="1">
    <source>
        <dbReference type="Pfam" id="PF05057"/>
    </source>
</evidence>
<dbReference type="InterPro" id="IPR007751">
    <property type="entry name" value="DUF676_lipase-like"/>
</dbReference>
<dbReference type="AlphaFoldDB" id="A0A5B7GR29"/>
<accession>A0A5B7GR29</accession>
<dbReference type="PANTHER" id="PTHR12482:SF5">
    <property type="entry name" value="DUF676 DOMAIN-CONTAINING PROTEIN"/>
    <property type="match status" value="1"/>
</dbReference>
<gene>
    <name evidence="2" type="primary">fam135b</name>
    <name evidence="2" type="ORF">E2C01_054084</name>
</gene>
<dbReference type="EMBL" id="VSRR010017131">
    <property type="protein sequence ID" value="MPC60049.1"/>
    <property type="molecule type" value="Genomic_DNA"/>
</dbReference>
<reference evidence="2 3" key="1">
    <citation type="submission" date="2019-05" db="EMBL/GenBank/DDBJ databases">
        <title>Another draft genome of Portunus trituberculatus and its Hox gene families provides insights of decapod evolution.</title>
        <authorList>
            <person name="Jeong J.-H."/>
            <person name="Song I."/>
            <person name="Kim S."/>
            <person name="Choi T."/>
            <person name="Kim D."/>
            <person name="Ryu S."/>
            <person name="Kim W."/>
        </authorList>
    </citation>
    <scope>NUCLEOTIDE SEQUENCE [LARGE SCALE GENOMIC DNA]</scope>
    <source>
        <tissue evidence="2">Muscle</tissue>
    </source>
</reference>
<protein>
    <submittedName>
        <fullName evidence="2">Protein FAM135B</fullName>
    </submittedName>
</protein>
<sequence>MCHIEAYNLNPKRISFVGHSLGNIIIRGAVSHPRMKPFLPRLHTFLSLSGPHLGTLYNNSGLVNMGSAYREMVSNLLQPIISSPSVTLVRYDIHHALPSTANSLIGRAAHIAVLDSELFIEKFLLVTGLKYFK</sequence>
<organism evidence="2 3">
    <name type="scientific">Portunus trituberculatus</name>
    <name type="common">Swimming crab</name>
    <name type="synonym">Neptunus trituberculatus</name>
    <dbReference type="NCBI Taxonomy" id="210409"/>
    <lineage>
        <taxon>Eukaryota</taxon>
        <taxon>Metazoa</taxon>
        <taxon>Ecdysozoa</taxon>
        <taxon>Arthropoda</taxon>
        <taxon>Crustacea</taxon>
        <taxon>Multicrustacea</taxon>
        <taxon>Malacostraca</taxon>
        <taxon>Eumalacostraca</taxon>
        <taxon>Eucarida</taxon>
        <taxon>Decapoda</taxon>
        <taxon>Pleocyemata</taxon>
        <taxon>Brachyura</taxon>
        <taxon>Eubrachyura</taxon>
        <taxon>Portunoidea</taxon>
        <taxon>Portunidae</taxon>
        <taxon>Portuninae</taxon>
        <taxon>Portunus</taxon>
    </lineage>
</organism>
<keyword evidence="3" id="KW-1185">Reference proteome</keyword>
<dbReference type="Gene3D" id="3.40.50.1820">
    <property type="entry name" value="alpha/beta hydrolase"/>
    <property type="match status" value="1"/>
</dbReference>
<feature type="domain" description="DUF676" evidence="1">
    <location>
        <begin position="3"/>
        <end position="79"/>
    </location>
</feature>
<dbReference type="Pfam" id="PF05057">
    <property type="entry name" value="DUF676"/>
    <property type="match status" value="1"/>
</dbReference>
<dbReference type="PANTHER" id="PTHR12482">
    <property type="entry name" value="LIPASE ROG1-RELATED-RELATED"/>
    <property type="match status" value="1"/>
</dbReference>
<proteinExistence type="predicted"/>
<comment type="caution">
    <text evidence="2">The sequence shown here is derived from an EMBL/GenBank/DDBJ whole genome shotgun (WGS) entry which is preliminary data.</text>
</comment>
<dbReference type="SUPFAM" id="SSF53474">
    <property type="entry name" value="alpha/beta-Hydrolases"/>
    <property type="match status" value="1"/>
</dbReference>
<dbReference type="OrthoDB" id="273452at2759"/>
<evidence type="ECO:0000313" key="2">
    <source>
        <dbReference type="EMBL" id="MPC60049.1"/>
    </source>
</evidence>